<evidence type="ECO:0000256" key="1">
    <source>
        <dbReference type="SAM" id="Phobius"/>
    </source>
</evidence>
<keyword evidence="1" id="KW-1133">Transmembrane helix</keyword>
<gene>
    <name evidence="2" type="ORF">LCGC14_2595540</name>
</gene>
<keyword evidence="1" id="KW-0472">Membrane</keyword>
<feature type="transmembrane region" description="Helical" evidence="1">
    <location>
        <begin position="20"/>
        <end position="45"/>
    </location>
</feature>
<proteinExistence type="predicted"/>
<sequence>MTGEMRMMATPKKIVTKKRLLMTISVCLIDIAIIAIAVMVVDIYLDMDKEVYGPHPPTRIEKLEAENVAIRARLTELERNQGACPW</sequence>
<organism evidence="2">
    <name type="scientific">marine sediment metagenome</name>
    <dbReference type="NCBI Taxonomy" id="412755"/>
    <lineage>
        <taxon>unclassified sequences</taxon>
        <taxon>metagenomes</taxon>
        <taxon>ecological metagenomes</taxon>
    </lineage>
</organism>
<dbReference type="EMBL" id="LAZR01043680">
    <property type="protein sequence ID" value="KKL06488.1"/>
    <property type="molecule type" value="Genomic_DNA"/>
</dbReference>
<name>A0A0F9D309_9ZZZZ</name>
<dbReference type="AlphaFoldDB" id="A0A0F9D309"/>
<reference evidence="2" key="1">
    <citation type="journal article" date="2015" name="Nature">
        <title>Complex archaea that bridge the gap between prokaryotes and eukaryotes.</title>
        <authorList>
            <person name="Spang A."/>
            <person name="Saw J.H."/>
            <person name="Jorgensen S.L."/>
            <person name="Zaremba-Niedzwiedzka K."/>
            <person name="Martijn J."/>
            <person name="Lind A.E."/>
            <person name="van Eijk R."/>
            <person name="Schleper C."/>
            <person name="Guy L."/>
            <person name="Ettema T.J."/>
        </authorList>
    </citation>
    <scope>NUCLEOTIDE SEQUENCE</scope>
</reference>
<protein>
    <submittedName>
        <fullName evidence="2">Uncharacterized protein</fullName>
    </submittedName>
</protein>
<comment type="caution">
    <text evidence="2">The sequence shown here is derived from an EMBL/GenBank/DDBJ whole genome shotgun (WGS) entry which is preliminary data.</text>
</comment>
<keyword evidence="1" id="KW-0812">Transmembrane</keyword>
<evidence type="ECO:0000313" key="2">
    <source>
        <dbReference type="EMBL" id="KKL06488.1"/>
    </source>
</evidence>
<accession>A0A0F9D309</accession>